<keyword evidence="3" id="KW-0731">Sigma factor</keyword>
<evidence type="ECO:0000256" key="2">
    <source>
        <dbReference type="ARBA" id="ARBA00023015"/>
    </source>
</evidence>
<feature type="domain" description="RNA polymerase sigma-70 region 2" evidence="5">
    <location>
        <begin position="15"/>
        <end position="78"/>
    </location>
</feature>
<dbReference type="CDD" id="cd06171">
    <property type="entry name" value="Sigma70_r4"/>
    <property type="match status" value="1"/>
</dbReference>
<dbReference type="RefSeq" id="WP_275119958.1">
    <property type="nucleotide sequence ID" value="NZ_JAOTPO010000015.1"/>
</dbReference>
<comment type="caution">
    <text evidence="7">The sequence shown here is derived from an EMBL/GenBank/DDBJ whole genome shotgun (WGS) entry which is preliminary data.</text>
</comment>
<evidence type="ECO:0000313" key="8">
    <source>
        <dbReference type="Proteomes" id="UP001148125"/>
    </source>
</evidence>
<dbReference type="Pfam" id="PF04542">
    <property type="entry name" value="Sigma70_r2"/>
    <property type="match status" value="1"/>
</dbReference>
<proteinExistence type="inferred from homology"/>
<dbReference type="Pfam" id="PF08281">
    <property type="entry name" value="Sigma70_r4_2"/>
    <property type="match status" value="1"/>
</dbReference>
<evidence type="ECO:0000256" key="1">
    <source>
        <dbReference type="ARBA" id="ARBA00010641"/>
    </source>
</evidence>
<gene>
    <name evidence="7" type="ORF">N7Z68_18525</name>
</gene>
<evidence type="ECO:0000256" key="4">
    <source>
        <dbReference type="ARBA" id="ARBA00023163"/>
    </source>
</evidence>
<keyword evidence="2" id="KW-0805">Transcription regulation</keyword>
<dbReference type="InterPro" id="IPR013249">
    <property type="entry name" value="RNA_pol_sigma70_r4_t2"/>
</dbReference>
<evidence type="ECO:0000313" key="7">
    <source>
        <dbReference type="EMBL" id="MDE5415359.1"/>
    </source>
</evidence>
<dbReference type="InterPro" id="IPR007627">
    <property type="entry name" value="RNA_pol_sigma70_r2"/>
</dbReference>
<keyword evidence="4" id="KW-0804">Transcription</keyword>
<dbReference type="SUPFAM" id="SSF88946">
    <property type="entry name" value="Sigma2 domain of RNA polymerase sigma factors"/>
    <property type="match status" value="1"/>
</dbReference>
<comment type="similarity">
    <text evidence="1">Belongs to the sigma-70 factor family. ECF subfamily.</text>
</comment>
<dbReference type="Proteomes" id="UP001148125">
    <property type="component" value="Unassembled WGS sequence"/>
</dbReference>
<feature type="domain" description="RNA polymerase sigma factor 70 region 4 type 2" evidence="6">
    <location>
        <begin position="108"/>
        <end position="160"/>
    </location>
</feature>
<dbReference type="PANTHER" id="PTHR43133">
    <property type="entry name" value="RNA POLYMERASE ECF-TYPE SIGMA FACTO"/>
    <property type="match status" value="1"/>
</dbReference>
<evidence type="ECO:0000256" key="3">
    <source>
        <dbReference type="ARBA" id="ARBA00023082"/>
    </source>
</evidence>
<protein>
    <submittedName>
        <fullName evidence="7">RNA polymerase sigma factor</fullName>
    </submittedName>
</protein>
<dbReference type="InterPro" id="IPR013325">
    <property type="entry name" value="RNA_pol_sigma_r2"/>
</dbReference>
<dbReference type="SUPFAM" id="SSF88659">
    <property type="entry name" value="Sigma3 and sigma4 domains of RNA polymerase sigma factors"/>
    <property type="match status" value="1"/>
</dbReference>
<keyword evidence="8" id="KW-1185">Reference proteome</keyword>
<evidence type="ECO:0000259" key="6">
    <source>
        <dbReference type="Pfam" id="PF08281"/>
    </source>
</evidence>
<dbReference type="InterPro" id="IPR013324">
    <property type="entry name" value="RNA_pol_sigma_r3/r4-like"/>
</dbReference>
<dbReference type="NCBIfam" id="TIGR02937">
    <property type="entry name" value="sigma70-ECF"/>
    <property type="match status" value="1"/>
</dbReference>
<dbReference type="EMBL" id="JAOTPO010000015">
    <property type="protein sequence ID" value="MDE5415359.1"/>
    <property type="molecule type" value="Genomic_DNA"/>
</dbReference>
<sequence length="180" mass="21369">MEHEELIEIINDWYTLHSLELFQYIFFMIHEHEQAKDLMQDTFVRAHSHFDMFDGNNAKGWLFRIARNVTIDYLRKQKTKTLVTNPFILFKTSNPSAEHMVTASETERELYFALSKIKRNYRDVIILRKIKGFSIDETAKILGWSQSKVKTTLLRGLKALKKQLEKEGYSDEGTERDYRV</sequence>
<evidence type="ECO:0000259" key="5">
    <source>
        <dbReference type="Pfam" id="PF04542"/>
    </source>
</evidence>
<dbReference type="InterPro" id="IPR014284">
    <property type="entry name" value="RNA_pol_sigma-70_dom"/>
</dbReference>
<organism evidence="7 8">
    <name type="scientific">Alkalihalobacterium chitinilyticum</name>
    <dbReference type="NCBI Taxonomy" id="2980103"/>
    <lineage>
        <taxon>Bacteria</taxon>
        <taxon>Bacillati</taxon>
        <taxon>Bacillota</taxon>
        <taxon>Bacilli</taxon>
        <taxon>Bacillales</taxon>
        <taxon>Bacillaceae</taxon>
        <taxon>Alkalihalobacterium</taxon>
    </lineage>
</organism>
<dbReference type="InterPro" id="IPR036388">
    <property type="entry name" value="WH-like_DNA-bd_sf"/>
</dbReference>
<dbReference type="InterPro" id="IPR039425">
    <property type="entry name" value="RNA_pol_sigma-70-like"/>
</dbReference>
<dbReference type="Gene3D" id="1.10.10.10">
    <property type="entry name" value="Winged helix-like DNA-binding domain superfamily/Winged helix DNA-binding domain"/>
    <property type="match status" value="1"/>
</dbReference>
<dbReference type="Gene3D" id="1.10.1740.10">
    <property type="match status" value="1"/>
</dbReference>
<name>A0ABT5VIW1_9BACI</name>
<accession>A0ABT5VIW1</accession>
<reference evidence="7" key="1">
    <citation type="submission" date="2024-05" db="EMBL/GenBank/DDBJ databases">
        <title>Alkalihalobacillus sp. strain MEB203 novel alkaliphilic bacterium from Lonar Lake, India.</title>
        <authorList>
            <person name="Joshi A."/>
            <person name="Thite S."/>
            <person name="Mengade P."/>
        </authorList>
    </citation>
    <scope>NUCLEOTIDE SEQUENCE</scope>
    <source>
        <strain evidence="7">MEB 203</strain>
    </source>
</reference>
<dbReference type="PANTHER" id="PTHR43133:SF60">
    <property type="entry name" value="RNA POLYMERASE SIGMA FACTOR SIGV"/>
    <property type="match status" value="1"/>
</dbReference>